<dbReference type="SUPFAM" id="SSF55811">
    <property type="entry name" value="Nudix"/>
    <property type="match status" value="1"/>
</dbReference>
<gene>
    <name evidence="4" type="ORF">H9649_07700</name>
</gene>
<reference evidence="4 5" key="1">
    <citation type="submission" date="2020-08" db="EMBL/GenBank/DDBJ databases">
        <title>A Genomic Blueprint of the Chicken Gut Microbiome.</title>
        <authorList>
            <person name="Gilroy R."/>
            <person name="Ravi A."/>
            <person name="Getino M."/>
            <person name="Pursley I."/>
            <person name="Horton D.L."/>
            <person name="Alikhan N.-F."/>
            <person name="Baker D."/>
            <person name="Gharbi K."/>
            <person name="Hall N."/>
            <person name="Watson M."/>
            <person name="Adriaenssens E.M."/>
            <person name="Foster-Nyarko E."/>
            <person name="Jarju S."/>
            <person name="Secka A."/>
            <person name="Antonio M."/>
            <person name="Oren A."/>
            <person name="Chaudhuri R."/>
            <person name="La Ragione R.M."/>
            <person name="Hildebrand F."/>
            <person name="Pallen M.J."/>
        </authorList>
    </citation>
    <scope>NUCLEOTIDE SEQUENCE [LARGE SCALE GENOMIC DNA]</scope>
    <source>
        <strain evidence="4 5">Sa2YVA2</strain>
    </source>
</reference>
<comment type="caution">
    <text evidence="4">The sequence shown here is derived from an EMBL/GenBank/DDBJ whole genome shotgun (WGS) entry which is preliminary data.</text>
</comment>
<dbReference type="Proteomes" id="UP000626786">
    <property type="component" value="Unassembled WGS sequence"/>
</dbReference>
<keyword evidence="5" id="KW-1185">Reference proteome</keyword>
<dbReference type="GO" id="GO:0016787">
    <property type="term" value="F:hydrolase activity"/>
    <property type="evidence" value="ECO:0007669"/>
    <property type="project" value="UniProtKB-KW"/>
</dbReference>
<feature type="domain" description="Nudix hydrolase" evidence="3">
    <location>
        <begin position="16"/>
        <end position="147"/>
    </location>
</feature>
<dbReference type="PANTHER" id="PTHR43046">
    <property type="entry name" value="GDP-MANNOSE MANNOSYL HYDROLASE"/>
    <property type="match status" value="1"/>
</dbReference>
<dbReference type="RefSeq" id="WP_191694146.1">
    <property type="nucleotide sequence ID" value="NZ_JACSQN010000005.1"/>
</dbReference>
<evidence type="ECO:0000256" key="2">
    <source>
        <dbReference type="ARBA" id="ARBA00022801"/>
    </source>
</evidence>
<proteinExistence type="predicted"/>
<dbReference type="InterPro" id="IPR000086">
    <property type="entry name" value="NUDIX_hydrolase_dom"/>
</dbReference>
<dbReference type="CDD" id="cd04677">
    <property type="entry name" value="NUDIX_Hydrolase"/>
    <property type="match status" value="1"/>
</dbReference>
<evidence type="ECO:0000259" key="3">
    <source>
        <dbReference type="PROSITE" id="PS51462"/>
    </source>
</evidence>
<evidence type="ECO:0000256" key="1">
    <source>
        <dbReference type="ARBA" id="ARBA00001946"/>
    </source>
</evidence>
<dbReference type="InterPro" id="IPR015797">
    <property type="entry name" value="NUDIX_hydrolase-like_dom_sf"/>
</dbReference>
<accession>A0ABR8U8V2</accession>
<dbReference type="Pfam" id="PF00293">
    <property type="entry name" value="NUDIX"/>
    <property type="match status" value="1"/>
</dbReference>
<dbReference type="PROSITE" id="PS51462">
    <property type="entry name" value="NUDIX"/>
    <property type="match status" value="1"/>
</dbReference>
<evidence type="ECO:0000313" key="4">
    <source>
        <dbReference type="EMBL" id="MBD7984459.1"/>
    </source>
</evidence>
<dbReference type="PRINTS" id="PR00502">
    <property type="entry name" value="NUDIXFAMILY"/>
</dbReference>
<evidence type="ECO:0000313" key="5">
    <source>
        <dbReference type="Proteomes" id="UP000626786"/>
    </source>
</evidence>
<dbReference type="PANTHER" id="PTHR43046:SF2">
    <property type="entry name" value="8-OXO-DGTP DIPHOSPHATASE-RELATED"/>
    <property type="match status" value="1"/>
</dbReference>
<comment type="cofactor">
    <cofactor evidence="1">
        <name>Mg(2+)</name>
        <dbReference type="ChEBI" id="CHEBI:18420"/>
    </cofactor>
</comment>
<dbReference type="InterPro" id="IPR020476">
    <property type="entry name" value="Nudix_hydrolase"/>
</dbReference>
<keyword evidence="2 4" id="KW-0378">Hydrolase</keyword>
<dbReference type="Gene3D" id="3.90.79.10">
    <property type="entry name" value="Nucleoside Triphosphate Pyrophosphohydrolase"/>
    <property type="match status" value="1"/>
</dbReference>
<organism evidence="4 5">
    <name type="scientific">Sporosarcina quadrami</name>
    <dbReference type="NCBI Taxonomy" id="2762234"/>
    <lineage>
        <taxon>Bacteria</taxon>
        <taxon>Bacillati</taxon>
        <taxon>Bacillota</taxon>
        <taxon>Bacilli</taxon>
        <taxon>Bacillales</taxon>
        <taxon>Caryophanaceae</taxon>
        <taxon>Sporosarcina</taxon>
    </lineage>
</organism>
<protein>
    <submittedName>
        <fullName evidence="4">NUDIX hydrolase</fullName>
    </submittedName>
</protein>
<name>A0ABR8U8V2_9BACL</name>
<dbReference type="EMBL" id="JACSQN010000005">
    <property type="protein sequence ID" value="MBD7984459.1"/>
    <property type="molecule type" value="Genomic_DNA"/>
</dbReference>
<sequence>MGYIEELREVVGNRPLLLTGVGVGVFNEKGEILLQKKHDGRWGIPGGFMELGESAEDAGRREVLEETGIEIGKMQLVTVVSGTHTHTVLQNGHEYYSVTIVYVTTDIRGGELKADGVETIEVKFFNLKDLPETLNPLIRTMILQYATTKRATNSRNET</sequence>